<reference evidence="1" key="1">
    <citation type="journal article" date="2014" name="Front. Microbiol.">
        <title>High frequency of phylogenetically diverse reductive dehalogenase-homologous genes in deep subseafloor sedimentary metagenomes.</title>
        <authorList>
            <person name="Kawai M."/>
            <person name="Futagami T."/>
            <person name="Toyoda A."/>
            <person name="Takaki Y."/>
            <person name="Nishi S."/>
            <person name="Hori S."/>
            <person name="Arai W."/>
            <person name="Tsubouchi T."/>
            <person name="Morono Y."/>
            <person name="Uchiyama I."/>
            <person name="Ito T."/>
            <person name="Fujiyama A."/>
            <person name="Inagaki F."/>
            <person name="Takami H."/>
        </authorList>
    </citation>
    <scope>NUCLEOTIDE SEQUENCE</scope>
    <source>
        <strain evidence="1">Expedition CK06-06</strain>
    </source>
</reference>
<accession>X0Z604</accession>
<sequence length="51" mass="5987">MSPFIYIRNDSLYNRNSSVAYNSKHNEFLVVWEEEISGAEMAIYGRRVSIE</sequence>
<evidence type="ECO:0000313" key="1">
    <source>
        <dbReference type="EMBL" id="GAG64795.1"/>
    </source>
</evidence>
<dbReference type="EMBL" id="BART01007863">
    <property type="protein sequence ID" value="GAG64795.1"/>
    <property type="molecule type" value="Genomic_DNA"/>
</dbReference>
<comment type="caution">
    <text evidence="1">The sequence shown here is derived from an EMBL/GenBank/DDBJ whole genome shotgun (WGS) entry which is preliminary data.</text>
</comment>
<organism evidence="1">
    <name type="scientific">marine sediment metagenome</name>
    <dbReference type="NCBI Taxonomy" id="412755"/>
    <lineage>
        <taxon>unclassified sequences</taxon>
        <taxon>metagenomes</taxon>
        <taxon>ecological metagenomes</taxon>
    </lineage>
</organism>
<gene>
    <name evidence="1" type="ORF">S01H4_17804</name>
</gene>
<name>X0Z604_9ZZZZ</name>
<protein>
    <submittedName>
        <fullName evidence="1">Uncharacterized protein</fullName>
    </submittedName>
</protein>
<proteinExistence type="predicted"/>
<dbReference type="AlphaFoldDB" id="X0Z604"/>
<feature type="non-terminal residue" evidence="1">
    <location>
        <position position="51"/>
    </location>
</feature>